<evidence type="ECO:0000259" key="1">
    <source>
        <dbReference type="PROSITE" id="PS50181"/>
    </source>
</evidence>
<dbReference type="EMBL" id="JAKOGI010000989">
    <property type="protein sequence ID" value="KAJ8428615.1"/>
    <property type="molecule type" value="Genomic_DNA"/>
</dbReference>
<reference evidence="2" key="1">
    <citation type="submission" date="2022-04" db="EMBL/GenBank/DDBJ databases">
        <title>Carnegiea gigantea Genome sequencing and assembly v2.</title>
        <authorList>
            <person name="Copetti D."/>
            <person name="Sanderson M.J."/>
            <person name="Burquez A."/>
            <person name="Wojciechowski M.F."/>
        </authorList>
    </citation>
    <scope>NUCLEOTIDE SEQUENCE</scope>
    <source>
        <strain evidence="2">SGP5-SGP5p</strain>
        <tissue evidence="2">Aerial part</tissue>
    </source>
</reference>
<dbReference type="Pfam" id="PF00646">
    <property type="entry name" value="F-box"/>
    <property type="match status" value="1"/>
</dbReference>
<dbReference type="InterPro" id="IPR032675">
    <property type="entry name" value="LRR_dom_sf"/>
</dbReference>
<dbReference type="Pfam" id="PF23622">
    <property type="entry name" value="LRR_At1g61320_AtMIF1"/>
    <property type="match status" value="1"/>
</dbReference>
<dbReference type="Gene3D" id="3.80.10.10">
    <property type="entry name" value="Ribonuclease Inhibitor"/>
    <property type="match status" value="1"/>
</dbReference>
<dbReference type="PANTHER" id="PTHR34145">
    <property type="entry name" value="OS02G0105600 PROTEIN"/>
    <property type="match status" value="1"/>
</dbReference>
<dbReference type="Proteomes" id="UP001153076">
    <property type="component" value="Unassembled WGS sequence"/>
</dbReference>
<feature type="domain" description="F-box" evidence="1">
    <location>
        <begin position="8"/>
        <end position="54"/>
    </location>
</feature>
<dbReference type="AlphaFoldDB" id="A0A9Q1JPH6"/>
<dbReference type="OrthoDB" id="673865at2759"/>
<proteinExistence type="predicted"/>
<gene>
    <name evidence="2" type="ORF">Cgig2_026160</name>
</gene>
<dbReference type="Gene3D" id="1.20.1280.50">
    <property type="match status" value="1"/>
</dbReference>
<sequence>MEEDEEAEDMISNLPDAIVHLILSLVPTKSVITASSVSKRWREISAEHLAYANNLDFGEDFSKSQTPNQFAENLCKILSVNNSDNIDKFKLLFSPRNEQHKSSAINWIKFAISRRIRELDLDFCKHIHHHFLIRTHIVNREEALELPSFLFDCRSLTTVQLSRCILALPEKYAGFSGLQTLCLREVHVTDDMLESLLSTCLLLEVLVLKEIGSLSKIRILTATQLKRLTVYECYNASALQISGPKIRSLLISAGHLDCCDLENMASLEEVFIGTRGDEFGGVLYIFMKVLTELAHVRALTLYLGHLVELQLVNSPLFGLFNTDVYCFFRHCNCPSLQKISIELSTVSEEENFIWEYRKPNVEPVEYLFSKLRIVELRNFRGTCSDIELATYFLERAPVLESMLLFAPRKSNSSNTKTMLENWTPHSTSNGDETINRMQKDMLEALIYTSKASTIAEIRIQESNENENLSSLFKWHHVFDVYHK</sequence>
<comment type="caution">
    <text evidence="2">The sequence shown here is derived from an EMBL/GenBank/DDBJ whole genome shotgun (WGS) entry which is preliminary data.</text>
</comment>
<evidence type="ECO:0000313" key="2">
    <source>
        <dbReference type="EMBL" id="KAJ8428615.1"/>
    </source>
</evidence>
<name>A0A9Q1JPH6_9CARY</name>
<dbReference type="InterPro" id="IPR055357">
    <property type="entry name" value="LRR_At1g61320_AtMIF1"/>
</dbReference>
<organism evidence="2 3">
    <name type="scientific">Carnegiea gigantea</name>
    <dbReference type="NCBI Taxonomy" id="171969"/>
    <lineage>
        <taxon>Eukaryota</taxon>
        <taxon>Viridiplantae</taxon>
        <taxon>Streptophyta</taxon>
        <taxon>Embryophyta</taxon>
        <taxon>Tracheophyta</taxon>
        <taxon>Spermatophyta</taxon>
        <taxon>Magnoliopsida</taxon>
        <taxon>eudicotyledons</taxon>
        <taxon>Gunneridae</taxon>
        <taxon>Pentapetalae</taxon>
        <taxon>Caryophyllales</taxon>
        <taxon>Cactineae</taxon>
        <taxon>Cactaceae</taxon>
        <taxon>Cactoideae</taxon>
        <taxon>Echinocereeae</taxon>
        <taxon>Carnegiea</taxon>
    </lineage>
</organism>
<dbReference type="PROSITE" id="PS50181">
    <property type="entry name" value="FBOX"/>
    <property type="match status" value="1"/>
</dbReference>
<dbReference type="PANTHER" id="PTHR34145:SF28">
    <property type="entry name" value="F-BOX DOMAIN-CONTAINING PROTEIN"/>
    <property type="match status" value="1"/>
</dbReference>
<dbReference type="InterPro" id="IPR001810">
    <property type="entry name" value="F-box_dom"/>
</dbReference>
<evidence type="ECO:0000313" key="3">
    <source>
        <dbReference type="Proteomes" id="UP001153076"/>
    </source>
</evidence>
<dbReference type="InterPro" id="IPR053772">
    <property type="entry name" value="At1g61320/At1g61330-like"/>
</dbReference>
<dbReference type="SUPFAM" id="SSF52047">
    <property type="entry name" value="RNI-like"/>
    <property type="match status" value="1"/>
</dbReference>
<keyword evidence="3" id="KW-1185">Reference proteome</keyword>
<dbReference type="SMART" id="SM00256">
    <property type="entry name" value="FBOX"/>
    <property type="match status" value="1"/>
</dbReference>
<dbReference type="SUPFAM" id="SSF81383">
    <property type="entry name" value="F-box domain"/>
    <property type="match status" value="1"/>
</dbReference>
<protein>
    <recommendedName>
        <fullName evidence="1">F-box domain-containing protein</fullName>
    </recommendedName>
</protein>
<accession>A0A9Q1JPH6</accession>
<dbReference type="InterPro" id="IPR036047">
    <property type="entry name" value="F-box-like_dom_sf"/>
</dbReference>